<sequence>MRRRPTNLQSSVAKTQGPVSADTCVKFLFEVRCSAFIDPDAEIADATGAVRQTRQFSPGASAGAIIANLQDIDNLWGRLFDKTTGLEVPRSGEILSATTFRYELPAPVTVFILEDTGAQSAQFYDFNHFKSWKGQNAVLSLKPVSGSGPVAREFAQLRQGDTYEIITCMDRLMASVRETSSYIPNENSMKENDLTMAMKTVLLQEGYPPQYTLIAPDLRVLKKKKKKTFHEFDGVISTRKSGMRELWCGSHKARSNSDSDVTELVASSEEVAQVANDPSKTADYAWHIQAFAGVNVRQFFMADSYASPAVESAVDSTCKRLQVRRFYRDGRRHIVHVPVVRLSSGHARAAMAQRPTALYRPGLM</sequence>
<organism evidence="1 2">
    <name type="scientific">Symbiochloris irregularis</name>
    <dbReference type="NCBI Taxonomy" id="706552"/>
    <lineage>
        <taxon>Eukaryota</taxon>
        <taxon>Viridiplantae</taxon>
        <taxon>Chlorophyta</taxon>
        <taxon>core chlorophytes</taxon>
        <taxon>Trebouxiophyceae</taxon>
        <taxon>Trebouxiales</taxon>
        <taxon>Trebouxiaceae</taxon>
        <taxon>Symbiochloris</taxon>
    </lineage>
</organism>
<dbReference type="AlphaFoldDB" id="A0AAW1PN49"/>
<dbReference type="Proteomes" id="UP001465755">
    <property type="component" value="Unassembled WGS sequence"/>
</dbReference>
<comment type="caution">
    <text evidence="1">The sequence shown here is derived from an EMBL/GenBank/DDBJ whole genome shotgun (WGS) entry which is preliminary data.</text>
</comment>
<name>A0AAW1PN49_9CHLO</name>
<protein>
    <submittedName>
        <fullName evidence="1">Uncharacterized protein</fullName>
    </submittedName>
</protein>
<gene>
    <name evidence="1" type="ORF">WJX73_010653</name>
</gene>
<keyword evidence="2" id="KW-1185">Reference proteome</keyword>
<evidence type="ECO:0000313" key="1">
    <source>
        <dbReference type="EMBL" id="KAK9809539.1"/>
    </source>
</evidence>
<dbReference type="EMBL" id="JALJOQ010000019">
    <property type="protein sequence ID" value="KAK9809539.1"/>
    <property type="molecule type" value="Genomic_DNA"/>
</dbReference>
<accession>A0AAW1PN49</accession>
<evidence type="ECO:0000313" key="2">
    <source>
        <dbReference type="Proteomes" id="UP001465755"/>
    </source>
</evidence>
<reference evidence="1 2" key="1">
    <citation type="journal article" date="2024" name="Nat. Commun.">
        <title>Phylogenomics reveals the evolutionary origins of lichenization in chlorophyte algae.</title>
        <authorList>
            <person name="Puginier C."/>
            <person name="Libourel C."/>
            <person name="Otte J."/>
            <person name="Skaloud P."/>
            <person name="Haon M."/>
            <person name="Grisel S."/>
            <person name="Petersen M."/>
            <person name="Berrin J.G."/>
            <person name="Delaux P.M."/>
            <person name="Dal Grande F."/>
            <person name="Keller J."/>
        </authorList>
    </citation>
    <scope>NUCLEOTIDE SEQUENCE [LARGE SCALE GENOMIC DNA]</scope>
    <source>
        <strain evidence="1 2">SAG 2036</strain>
    </source>
</reference>
<proteinExistence type="predicted"/>